<feature type="transmembrane region" description="Helical" evidence="6">
    <location>
        <begin position="280"/>
        <end position="301"/>
    </location>
</feature>
<feature type="transmembrane region" description="Helical" evidence="6">
    <location>
        <begin position="102"/>
        <end position="121"/>
    </location>
</feature>
<comment type="similarity">
    <text evidence="2">Belongs to the TMEM144 family.</text>
</comment>
<dbReference type="Proteomes" id="UP000002729">
    <property type="component" value="Unassembled WGS sequence"/>
</dbReference>
<dbReference type="OMA" id="MFFQWIV"/>
<evidence type="ECO:0000256" key="5">
    <source>
        <dbReference type="ARBA" id="ARBA00023136"/>
    </source>
</evidence>
<name>F0YLM0_AURAN</name>
<evidence type="ECO:0000256" key="6">
    <source>
        <dbReference type="SAM" id="Phobius"/>
    </source>
</evidence>
<dbReference type="InParanoid" id="F0YLM0"/>
<evidence type="ECO:0000256" key="2">
    <source>
        <dbReference type="ARBA" id="ARBA00005731"/>
    </source>
</evidence>
<evidence type="ECO:0000313" key="7">
    <source>
        <dbReference type="EMBL" id="EGB04018.1"/>
    </source>
</evidence>
<feature type="transmembrane region" description="Helical" evidence="6">
    <location>
        <begin position="241"/>
        <end position="260"/>
    </location>
</feature>
<feature type="transmembrane region" description="Helical" evidence="6">
    <location>
        <begin position="36"/>
        <end position="55"/>
    </location>
</feature>
<organism evidence="8">
    <name type="scientific">Aureococcus anophagefferens</name>
    <name type="common">Harmful bloom alga</name>
    <dbReference type="NCBI Taxonomy" id="44056"/>
    <lineage>
        <taxon>Eukaryota</taxon>
        <taxon>Sar</taxon>
        <taxon>Stramenopiles</taxon>
        <taxon>Ochrophyta</taxon>
        <taxon>Pelagophyceae</taxon>
        <taxon>Pelagomonadales</taxon>
        <taxon>Pelagomonadaceae</taxon>
        <taxon>Aureococcus</taxon>
    </lineage>
</organism>
<dbReference type="GeneID" id="20226309"/>
<dbReference type="GO" id="GO:0015144">
    <property type="term" value="F:carbohydrate transmembrane transporter activity"/>
    <property type="evidence" value="ECO:0007669"/>
    <property type="project" value="InterPro"/>
</dbReference>
<dbReference type="EMBL" id="GL833157">
    <property type="protein sequence ID" value="EGB04018.1"/>
    <property type="molecule type" value="Genomic_DNA"/>
</dbReference>
<feature type="transmembrane region" description="Helical" evidence="6">
    <location>
        <begin position="141"/>
        <end position="159"/>
    </location>
</feature>
<dbReference type="AlphaFoldDB" id="F0YLM0"/>
<dbReference type="GO" id="GO:0016020">
    <property type="term" value="C:membrane"/>
    <property type="evidence" value="ECO:0007669"/>
    <property type="project" value="UniProtKB-SubCell"/>
</dbReference>
<sequence>MAFSAPVGYVCALGAVVGFGSNFIPVKKYDTGDGMFYQFVMCCAVMCCALVLNLIMSDSSVAFSKDAGLVVALKSPPFVPLAMLGGFIWASGNVMSVPCINFIGMSLGLLIWGATNMVVGWASGRYGLFGLNKDAIANPALNYVGVALVLVCLGLFTRVETKTRADLLREADGSLDETLLVDEAGDAKVVEKPGLFGVGTNARRTAGIAMAVVSGVFYGSNFDPPQYVIERHADDDVRGQVLNYVFSHFTGILLTSSFYFAAYCAFKVCRGDAPDVRRELVGPAFLSGLIWGLSDICWFVANEALSFSVSFPLVTSGPGFVAAAWGIFVYGEISGAANFRVLGLAFVILVVACALIVVSKN</sequence>
<evidence type="ECO:0000256" key="1">
    <source>
        <dbReference type="ARBA" id="ARBA00004141"/>
    </source>
</evidence>
<proteinExistence type="inferred from homology"/>
<reference evidence="7 8" key="1">
    <citation type="journal article" date="2011" name="Proc. Natl. Acad. Sci. U.S.A.">
        <title>Niche of harmful alga Aureococcus anophagefferens revealed through ecogenomics.</title>
        <authorList>
            <person name="Gobler C.J."/>
            <person name="Berry D.L."/>
            <person name="Dyhrman S.T."/>
            <person name="Wilhelm S.W."/>
            <person name="Salamov A."/>
            <person name="Lobanov A.V."/>
            <person name="Zhang Y."/>
            <person name="Collier J.L."/>
            <person name="Wurch L.L."/>
            <person name="Kustka A.B."/>
            <person name="Dill B.D."/>
            <person name="Shah M."/>
            <person name="VerBerkmoes N.C."/>
            <person name="Kuo A."/>
            <person name="Terry A."/>
            <person name="Pangilinan J."/>
            <person name="Lindquist E.A."/>
            <person name="Lucas S."/>
            <person name="Paulsen I.T."/>
            <person name="Hattenrath-Lehmann T.K."/>
            <person name="Talmage S.C."/>
            <person name="Walker E.A."/>
            <person name="Koch F."/>
            <person name="Burson A.M."/>
            <person name="Marcoval M.A."/>
            <person name="Tang Y.Z."/>
            <person name="Lecleir G.R."/>
            <person name="Coyne K.J."/>
            <person name="Berg G.M."/>
            <person name="Bertrand E.M."/>
            <person name="Saito M.A."/>
            <person name="Gladyshev V.N."/>
            <person name="Grigoriev I.V."/>
        </authorList>
    </citation>
    <scope>NUCLEOTIDE SEQUENCE [LARGE SCALE GENOMIC DNA]</scope>
    <source>
        <strain evidence="8">CCMP 1984</strain>
    </source>
</reference>
<feature type="transmembrane region" description="Helical" evidence="6">
    <location>
        <begin position="337"/>
        <end position="358"/>
    </location>
</feature>
<evidence type="ECO:0000256" key="4">
    <source>
        <dbReference type="ARBA" id="ARBA00022989"/>
    </source>
</evidence>
<dbReference type="Pfam" id="PF07857">
    <property type="entry name" value="TMEM144"/>
    <property type="match status" value="1"/>
</dbReference>
<evidence type="ECO:0000256" key="3">
    <source>
        <dbReference type="ARBA" id="ARBA00022692"/>
    </source>
</evidence>
<dbReference type="OrthoDB" id="426527at2759"/>
<keyword evidence="3 6" id="KW-0812">Transmembrane</keyword>
<evidence type="ECO:0008006" key="9">
    <source>
        <dbReference type="Google" id="ProtNLM"/>
    </source>
</evidence>
<feature type="transmembrane region" description="Helical" evidence="6">
    <location>
        <begin position="313"/>
        <end position="331"/>
    </location>
</feature>
<keyword evidence="5 6" id="KW-0472">Membrane</keyword>
<feature type="transmembrane region" description="Helical" evidence="6">
    <location>
        <begin position="67"/>
        <end position="90"/>
    </location>
</feature>
<dbReference type="InterPro" id="IPR012435">
    <property type="entry name" value="TMEM144"/>
</dbReference>
<dbReference type="KEGG" id="aaf:AURANDRAFT_67567"/>
<dbReference type="PANTHER" id="PTHR16119:SF17">
    <property type="entry name" value="TRANSMEMBRANE PROTEIN 144"/>
    <property type="match status" value="1"/>
</dbReference>
<gene>
    <name evidence="7" type="ORF">AURANDRAFT_67567</name>
</gene>
<accession>F0YLM0</accession>
<dbReference type="eggNOG" id="ENOG502QR0F">
    <property type="taxonomic scope" value="Eukaryota"/>
</dbReference>
<keyword evidence="4 6" id="KW-1133">Transmembrane helix</keyword>
<comment type="subcellular location">
    <subcellularLocation>
        <location evidence="1">Membrane</location>
        <topology evidence="1">Multi-pass membrane protein</topology>
    </subcellularLocation>
</comment>
<dbReference type="InterPro" id="IPR010651">
    <property type="entry name" value="Sugar_transport"/>
</dbReference>
<keyword evidence="8" id="KW-1185">Reference proteome</keyword>
<protein>
    <recommendedName>
        <fullName evidence="9">EamA domain-containing protein</fullName>
    </recommendedName>
</protein>
<evidence type="ECO:0000313" key="8">
    <source>
        <dbReference type="Proteomes" id="UP000002729"/>
    </source>
</evidence>
<dbReference type="PANTHER" id="PTHR16119">
    <property type="entry name" value="TRANSMEMBRANE PROTEIN 144"/>
    <property type="match status" value="1"/>
</dbReference>
<dbReference type="RefSeq" id="XP_009041296.1">
    <property type="nucleotide sequence ID" value="XM_009043048.1"/>
</dbReference>
<feature type="transmembrane region" description="Helical" evidence="6">
    <location>
        <begin position="6"/>
        <end position="24"/>
    </location>
</feature>